<feature type="compositionally biased region" description="Low complexity" evidence="1">
    <location>
        <begin position="685"/>
        <end position="701"/>
    </location>
</feature>
<evidence type="ECO:0000256" key="1">
    <source>
        <dbReference type="SAM" id="MobiDB-lite"/>
    </source>
</evidence>
<evidence type="ECO:0000313" key="2">
    <source>
        <dbReference type="EMBL" id="KFH62037.1"/>
    </source>
</evidence>
<feature type="region of interest" description="Disordered" evidence="1">
    <location>
        <begin position="1"/>
        <end position="32"/>
    </location>
</feature>
<feature type="compositionally biased region" description="Polar residues" evidence="1">
    <location>
        <begin position="702"/>
        <end position="712"/>
    </location>
</feature>
<feature type="compositionally biased region" description="Acidic residues" evidence="1">
    <location>
        <begin position="1665"/>
        <end position="1679"/>
    </location>
</feature>
<feature type="region of interest" description="Disordered" evidence="1">
    <location>
        <begin position="685"/>
        <end position="712"/>
    </location>
</feature>
<evidence type="ECO:0000313" key="3">
    <source>
        <dbReference type="Proteomes" id="UP000243308"/>
    </source>
</evidence>
<protein>
    <submittedName>
        <fullName evidence="2">Uncharacterized protein</fullName>
    </submittedName>
</protein>
<name>A0A086TJB0_9FUNG</name>
<dbReference type="Proteomes" id="UP000243308">
    <property type="component" value="Unassembled WGS sequence"/>
</dbReference>
<proteinExistence type="predicted"/>
<reference evidence="2 3" key="1">
    <citation type="submission" date="2011-02" db="EMBL/GenBank/DDBJ databases">
        <title>The Genome Sequence of Mortierella verticillata NRRL 6337.</title>
        <authorList>
            <consortium name="The Broad Institute Genome Sequencing Platform"/>
            <person name="Russ C."/>
            <person name="Cuomo C."/>
            <person name="Burger G."/>
            <person name="Gray M.W."/>
            <person name="Holland P.W.H."/>
            <person name="King N."/>
            <person name="Lang F.B.F."/>
            <person name="Roger A.J."/>
            <person name="Ruiz-Trillo I."/>
            <person name="Young S.K."/>
            <person name="Zeng Q."/>
            <person name="Gargeya S."/>
            <person name="Alvarado L."/>
            <person name="Berlin A."/>
            <person name="Chapman S.B."/>
            <person name="Chen Z."/>
            <person name="Freedman E."/>
            <person name="Gellesch M."/>
            <person name="Goldberg J."/>
            <person name="Griggs A."/>
            <person name="Gujja S."/>
            <person name="Heilman E."/>
            <person name="Heiman D."/>
            <person name="Howarth C."/>
            <person name="Mehta T."/>
            <person name="Neiman D."/>
            <person name="Pearson M."/>
            <person name="Roberts A."/>
            <person name="Saif S."/>
            <person name="Shea T."/>
            <person name="Shenoy N."/>
            <person name="Sisk P."/>
            <person name="Stolte C."/>
            <person name="Sykes S."/>
            <person name="White J."/>
            <person name="Yandava C."/>
            <person name="Haas B."/>
            <person name="Nusbaum C."/>
            <person name="Birren B."/>
        </authorList>
    </citation>
    <scope>NUCLEOTIDE SEQUENCE [LARGE SCALE GENOMIC DNA]</scope>
    <source>
        <strain evidence="2 3">NRRL 6337</strain>
    </source>
</reference>
<keyword evidence="3" id="KW-1185">Reference proteome</keyword>
<organism evidence="2 3">
    <name type="scientific">Podila verticillata NRRL 6337</name>
    <dbReference type="NCBI Taxonomy" id="1069443"/>
    <lineage>
        <taxon>Eukaryota</taxon>
        <taxon>Fungi</taxon>
        <taxon>Fungi incertae sedis</taxon>
        <taxon>Mucoromycota</taxon>
        <taxon>Mortierellomycotina</taxon>
        <taxon>Mortierellomycetes</taxon>
        <taxon>Mortierellales</taxon>
        <taxon>Mortierellaceae</taxon>
        <taxon>Podila</taxon>
    </lineage>
</organism>
<feature type="region of interest" description="Disordered" evidence="1">
    <location>
        <begin position="1656"/>
        <end position="1679"/>
    </location>
</feature>
<dbReference type="InterPro" id="IPR027417">
    <property type="entry name" value="P-loop_NTPase"/>
</dbReference>
<dbReference type="OrthoDB" id="10311778at2759"/>
<sequence>MSQSRSPGLMKRIEASLSQQFGPPRSSSSSSSDLLDQYNVLVLGETQSGKSTLIQYMRKYANPNVKINTDALGTGFLSYTTKVDITTITTNLPEYEVVDKKAPKGTNVDYGEFLKIPDEYDYEDALNMRKGLETKQGTLRLTKKVNFNLIDTPGLNSTQGDNEARIQKIFKGLDEAKTIHLLLITISSGPFNQGLKDAIKAYVDMFPGFNGIIAFVHTHFDYKNFHPARSQEAHAVDLRTQSLHSIMGRETFPHFKIDCDVYNKKPIRECITQNTIQKILELAIFNRPIDMLQTVVNKTRKMRDIDNILQDKFEATSLTIEKTLRFKDKEEGDLLAEIFRNETTVHKLEARIKVLDEFFVRHDVELLEILHEDRRDMDYAVDNQGKFSIRYPQQGVQPHTIKRRDLLCHSVNVLNEGGSDKDKDGWKSWKGDFQRTSLQNSVLHVKIYASKSNLREKEIKEKHIERLVLKEKLAVALEYRRSHSEANESRKQQIKEIVDKHSEGIQILEYVANDVLTPDLFNALMEDQAYIGNTAVCAKKVQAVYMSLMKVKQAKRDLEATERLQAMDFLPISSTMDPKVSLSSNVKQSNLSLLIQLGDDSKPISRPTTLPRAHPESFPHSDYMKPSVATDRSFPPSYFEATGSFMSESISSHPLIKPDIYPAAIKFPSEGAVSGHLIRDNVKSSPLAESSELSTSTSNLSDPSPSLPVSTYPKSQKHSILILGKSQVGKTALIEHIKNYCSPNYAIDRTRIGDGIFSKTEEVSSFLGESSLPLYEVYNKSSGATIDLDGKRKGTDAEDFQELLLSCEDDVGLRLPPEDPIGSTPDDHSGSSRDIMEFEIIDTPGFCNHKGQDLELSLSTIDAILSTRSFGLVLIVVNIHDSLSAEELLSFQYFSEVLGPLNANIAFLYTHTSYSDYHSSSPSQHMALANNTLFLSSIFRWPESDKIKLYPNFTIDLTEKKIPVVQCMIRKTIRDILHQAASNVPALMDKSDASIQRIKDIIHPSDFDDMQREMALARIYGESRTQSKPLGRPPSSPSEANLQTINILLIGDAQSGKSYLIESMKLYANPFSISSVELIAKSENGAADEIISGCSFVAEMHTLEILKAEKACKRKIINIKQEAESLSVQEFAELLAMGHGAISTPTNRSSMPREYRFSIFEVPSWQEDVDSLLNKAAAIRRAVSESDKEIHQVLVTLGPEAVSNSTRTVISTLFNMFPAIAPLLSFVHTKVYYPNLHTSNTYFHDSVNAKKVELQELIKSDPPIFKIDNNLYMNRPVQRAITLNTIHDILLAATKTKPRYSVLVLGKTQSGKSSFVQHIKKYADPAYIVDQSLLGIGNTSCTDSVQQIFVHSDLPAYEVLDIANGSTFNPQKLNSIIQCQDRYIDLINGRETKYKLRMATQNPARPRSEFVEFRFLDTPGINDTQHRDDVFARNIIEEVIATRSFNLILITVSVKSALSMEYGFALEYYAKVLQGLHSNIVFLYTHVDYADCHHTNTHHHSSLVTRHNAFSSIFKDLRYLPKEKSVNGTDTEDLRHYRRFMIDFNTKRRPIIQCLIRNTLRDILQLAVTSSPVELDTSSSNIERIGAIVNPDKGNREYRDRFRTDMEAPTTELTLDNEASSPCVHDDDTEEMEISGYLIDHLPWKKVARGVASDTGATEGLAGFDYEEDADTDDDDDEP</sequence>
<dbReference type="SUPFAM" id="SSF52540">
    <property type="entry name" value="P-loop containing nucleoside triphosphate hydrolases"/>
    <property type="match status" value="3"/>
</dbReference>
<feature type="region of interest" description="Disordered" evidence="1">
    <location>
        <begin position="602"/>
        <end position="626"/>
    </location>
</feature>
<accession>A0A086TJB0</accession>
<dbReference type="PANTHER" id="PTHR32046">
    <property type="entry name" value="G DOMAIN-CONTAINING PROTEIN"/>
    <property type="match status" value="1"/>
</dbReference>
<gene>
    <name evidence="2" type="ORF">MVEG_12191</name>
</gene>
<feature type="compositionally biased region" description="Basic and acidic residues" evidence="1">
    <location>
        <begin position="613"/>
        <end position="623"/>
    </location>
</feature>
<dbReference type="Gene3D" id="3.40.50.300">
    <property type="entry name" value="P-loop containing nucleotide triphosphate hydrolases"/>
    <property type="match status" value="3"/>
</dbReference>
<dbReference type="EMBL" id="KN042434">
    <property type="protein sequence ID" value="KFH62037.1"/>
    <property type="molecule type" value="Genomic_DNA"/>
</dbReference>